<dbReference type="EMBL" id="SNWQ01000013">
    <property type="protein sequence ID" value="TDO45408.1"/>
    <property type="molecule type" value="Genomic_DNA"/>
</dbReference>
<evidence type="ECO:0000313" key="3">
    <source>
        <dbReference type="EMBL" id="TDO45408.1"/>
    </source>
</evidence>
<name>A0A4R6KA03_9ACTN</name>
<dbReference type="InterPro" id="IPR014729">
    <property type="entry name" value="Rossmann-like_a/b/a_fold"/>
</dbReference>
<dbReference type="PANTHER" id="PTHR46268:SF6">
    <property type="entry name" value="UNIVERSAL STRESS PROTEIN UP12"/>
    <property type="match status" value="1"/>
</dbReference>
<accession>A0A4R6KA03</accession>
<sequence>MLVSGADTVGPAWIAAGITGTDGRVVSVKILVGYVPTPEGEAALDAAAAEAVLRGASVLLLNTSRGDAYLDRRYASADELATAEARLRERGVEVTIQQADGGNDVATELLKAAAAEDVAMIVLGLRRRSPVGKLILGSTAQRVLLESPVPVLAVKVPPRHD</sequence>
<evidence type="ECO:0000256" key="1">
    <source>
        <dbReference type="ARBA" id="ARBA00008791"/>
    </source>
</evidence>
<protein>
    <submittedName>
        <fullName evidence="3">Nucleotide-binding universal stress UspA family protein</fullName>
    </submittedName>
</protein>
<comment type="caution">
    <text evidence="3">The sequence shown here is derived from an EMBL/GenBank/DDBJ whole genome shotgun (WGS) entry which is preliminary data.</text>
</comment>
<evidence type="ECO:0000313" key="4">
    <source>
        <dbReference type="Proteomes" id="UP000295388"/>
    </source>
</evidence>
<dbReference type="InterPro" id="IPR006015">
    <property type="entry name" value="Universal_stress_UspA"/>
</dbReference>
<evidence type="ECO:0000259" key="2">
    <source>
        <dbReference type="Pfam" id="PF00582"/>
    </source>
</evidence>
<reference evidence="3 4" key="1">
    <citation type="submission" date="2019-03" db="EMBL/GenBank/DDBJ databases">
        <title>Genomic Encyclopedia of Type Strains, Phase III (KMG-III): the genomes of soil and plant-associated and newly described type strains.</title>
        <authorList>
            <person name="Whitman W."/>
        </authorList>
    </citation>
    <scope>NUCLEOTIDE SEQUENCE [LARGE SCALE GENOMIC DNA]</scope>
    <source>
        <strain evidence="3 4">VKM Ac-2527</strain>
    </source>
</reference>
<dbReference type="CDD" id="cd00293">
    <property type="entry name" value="USP-like"/>
    <property type="match status" value="1"/>
</dbReference>
<dbReference type="AlphaFoldDB" id="A0A4R6KA03"/>
<proteinExistence type="inferred from homology"/>
<dbReference type="PRINTS" id="PR01438">
    <property type="entry name" value="UNVRSLSTRESS"/>
</dbReference>
<dbReference type="Gene3D" id="3.40.50.620">
    <property type="entry name" value="HUPs"/>
    <property type="match status" value="1"/>
</dbReference>
<gene>
    <name evidence="3" type="ORF">EV643_113181</name>
</gene>
<organism evidence="3 4">
    <name type="scientific">Kribbella caucasensis</name>
    <dbReference type="NCBI Taxonomy" id="2512215"/>
    <lineage>
        <taxon>Bacteria</taxon>
        <taxon>Bacillati</taxon>
        <taxon>Actinomycetota</taxon>
        <taxon>Actinomycetes</taxon>
        <taxon>Propionibacteriales</taxon>
        <taxon>Kribbellaceae</taxon>
        <taxon>Kribbella</taxon>
    </lineage>
</organism>
<dbReference type="Proteomes" id="UP000295388">
    <property type="component" value="Unassembled WGS sequence"/>
</dbReference>
<comment type="similarity">
    <text evidence="1">Belongs to the universal stress protein A family.</text>
</comment>
<dbReference type="PANTHER" id="PTHR46268">
    <property type="entry name" value="STRESS RESPONSE PROTEIN NHAX"/>
    <property type="match status" value="1"/>
</dbReference>
<dbReference type="InterPro" id="IPR006016">
    <property type="entry name" value="UspA"/>
</dbReference>
<dbReference type="SUPFAM" id="SSF52402">
    <property type="entry name" value="Adenine nucleotide alpha hydrolases-like"/>
    <property type="match status" value="1"/>
</dbReference>
<feature type="domain" description="UspA" evidence="2">
    <location>
        <begin position="29"/>
        <end position="155"/>
    </location>
</feature>
<keyword evidence="4" id="KW-1185">Reference proteome</keyword>
<dbReference type="Pfam" id="PF00582">
    <property type="entry name" value="Usp"/>
    <property type="match status" value="1"/>
</dbReference>